<evidence type="ECO:0000313" key="10">
    <source>
        <dbReference type="EMBL" id="RXH54115.1"/>
    </source>
</evidence>
<gene>
    <name evidence="10" type="ORF">GRAN_4766</name>
</gene>
<feature type="domain" description="ABC3 transporter permease C-terminal" evidence="8">
    <location>
        <begin position="359"/>
        <end position="475"/>
    </location>
</feature>
<evidence type="ECO:0000256" key="2">
    <source>
        <dbReference type="ARBA" id="ARBA00022475"/>
    </source>
</evidence>
<dbReference type="GO" id="GO:0022857">
    <property type="term" value="F:transmembrane transporter activity"/>
    <property type="evidence" value="ECO:0007669"/>
    <property type="project" value="TreeGrafter"/>
</dbReference>
<evidence type="ECO:0000256" key="4">
    <source>
        <dbReference type="ARBA" id="ARBA00022989"/>
    </source>
</evidence>
<evidence type="ECO:0000256" key="3">
    <source>
        <dbReference type="ARBA" id="ARBA00022692"/>
    </source>
</evidence>
<dbReference type="InterPro" id="IPR017800">
    <property type="entry name" value="ADOP"/>
</dbReference>
<feature type="transmembrane region" description="Helical" evidence="7">
    <location>
        <begin position="351"/>
        <end position="376"/>
    </location>
</feature>
<feature type="domain" description="ABC3 transporter permease C-terminal" evidence="8">
    <location>
        <begin position="768"/>
        <end position="880"/>
    </location>
</feature>
<dbReference type="InterPro" id="IPR003838">
    <property type="entry name" value="ABC3_permease_C"/>
</dbReference>
<feature type="domain" description="MacB-like periplasmic core" evidence="9">
    <location>
        <begin position="572"/>
        <end position="729"/>
    </location>
</feature>
<keyword evidence="5 7" id="KW-0472">Membrane</keyword>
<accession>A0A4Q0ST74</accession>
<feature type="transmembrane region" description="Helical" evidence="7">
    <location>
        <begin position="449"/>
        <end position="470"/>
    </location>
</feature>
<sequence>MLSDLLYRLRALFRGKQMDTEVDDELRYHLEREAEKYRRAGFHSNEAVRRARVALGGHEQIKQQSRDSRGTKFFEEILQDLRYAMRSFARTPGFTALIVLSLAIGIGANTAIFSVTSTLLLKPLPYPAPDRIAILWLRSPGIGIPQDWPSPGQYHDIATQNHVFQDTALAIGGNFTLTERTKAMKVDGIQAMSSLLPMLGAKPMLGRIFLPEEDQPGKPATVVLTYGFWQREFAGDPSIVGRAITLDGEPHTVVGVLSSGFRLNHEALPTISGIEKPEFFMPLDDDGKNPSNYGSENYNILARVKPGVTMQQAQSDIDVIAGRLRQEKHRDRSFTISVVPLIEQVVGNVRAAVLILFGAVALVLLIACTNVANLLLSRAAVRQREIAIRAALGAGRVRMVRQLLTESILLSLMGGVAGLAISALSIFIARKMHPGNIPRLEELGMDFRVLGFTLVISLLTGVLFGLVPALRASRVDLTANLKAGGKGSLSGGLSIRHDKVRGTLVIAELAISLPLLVGAGLLVRSFVRLANVPPGFNPQHVVSMNVGAYGPKFKDPITRVQFYQQLAKRVSRLPGVTATGAVSALPLTSTVGWGGMHIEGYVPPANEPELQVDQRSSTPPYFSTMQIPLIRGRMFAETDTDKMPPVAIIDQKMADRFWTHGDAIGKRIRRSEDSLWITVVGVVGVVKEYGLDTDSRMVVYYPHAQVRNGSLYVVARTTSDPGATTAAIIHLVNAIDPDVPVYDVVTMEQRVQDSMARQRFAMTMLSGFAGFAMILAVIGIYGVMSFLVTQGTGDIAIRMALGARRASILSLVFQQGMRLALAGAVVGLVGAFGLTRMMSSLLFDVTPTDPFTFLSVLSLLLVVALSACLFPAGRAMRIDPMVALRAE</sequence>
<evidence type="ECO:0000256" key="5">
    <source>
        <dbReference type="ARBA" id="ARBA00023136"/>
    </source>
</evidence>
<evidence type="ECO:0000259" key="9">
    <source>
        <dbReference type="Pfam" id="PF12704"/>
    </source>
</evidence>
<dbReference type="GO" id="GO:0005886">
    <property type="term" value="C:plasma membrane"/>
    <property type="evidence" value="ECO:0007669"/>
    <property type="project" value="UniProtKB-SubCell"/>
</dbReference>
<dbReference type="NCBIfam" id="NF038403">
    <property type="entry name" value="perm_prefix_1"/>
    <property type="match status" value="1"/>
</dbReference>
<dbReference type="InterPro" id="IPR050250">
    <property type="entry name" value="Macrolide_Exporter_MacB"/>
</dbReference>
<reference evidence="11" key="2">
    <citation type="submission" date="2019-02" db="EMBL/GenBank/DDBJ databases">
        <title>Granulicella sibirica sp. nov., a psychrotolerant acidobacterium isolated from an organic soil layer in forested tundra, West Siberia.</title>
        <authorList>
            <person name="Oshkin I.Y."/>
            <person name="Kulichevskaya I.S."/>
            <person name="Rijpstra W.I.C."/>
            <person name="Sinninghe Damste J.S."/>
            <person name="Rakitin A.L."/>
            <person name="Ravin N.V."/>
            <person name="Dedysh S.N."/>
        </authorList>
    </citation>
    <scope>NUCLEOTIDE SEQUENCE [LARGE SCALE GENOMIC DNA]</scope>
    <source>
        <strain evidence="11">AF10</strain>
    </source>
</reference>
<evidence type="ECO:0000313" key="11">
    <source>
        <dbReference type="Proteomes" id="UP000289437"/>
    </source>
</evidence>
<evidence type="ECO:0000259" key="8">
    <source>
        <dbReference type="Pfam" id="PF02687"/>
    </source>
</evidence>
<name>A0A4Q0ST74_9BACT</name>
<dbReference type="RefSeq" id="WP_206662833.1">
    <property type="nucleotide sequence ID" value="NZ_RDSM01000005.1"/>
</dbReference>
<comment type="caution">
    <text evidence="10">The sequence shown here is derived from an EMBL/GenBank/DDBJ whole genome shotgun (WGS) entry which is preliminary data.</text>
</comment>
<protein>
    <submittedName>
        <fullName evidence="10">Permease</fullName>
    </submittedName>
</protein>
<keyword evidence="3 7" id="KW-0812">Transmembrane</keyword>
<dbReference type="PANTHER" id="PTHR30572">
    <property type="entry name" value="MEMBRANE COMPONENT OF TRANSPORTER-RELATED"/>
    <property type="match status" value="1"/>
</dbReference>
<dbReference type="NCBIfam" id="TIGR03434">
    <property type="entry name" value="ADOP"/>
    <property type="match status" value="1"/>
</dbReference>
<evidence type="ECO:0000256" key="7">
    <source>
        <dbReference type="SAM" id="Phobius"/>
    </source>
</evidence>
<feature type="transmembrane region" description="Helical" evidence="7">
    <location>
        <begin position="851"/>
        <end position="872"/>
    </location>
</feature>
<evidence type="ECO:0000256" key="1">
    <source>
        <dbReference type="ARBA" id="ARBA00004651"/>
    </source>
</evidence>
<evidence type="ECO:0000256" key="6">
    <source>
        <dbReference type="ARBA" id="ARBA00038076"/>
    </source>
</evidence>
<dbReference type="InterPro" id="IPR047928">
    <property type="entry name" value="Perm_prefix_1"/>
</dbReference>
<keyword evidence="2" id="KW-1003">Cell membrane</keyword>
<dbReference type="Pfam" id="PF02687">
    <property type="entry name" value="FtsX"/>
    <property type="match status" value="2"/>
</dbReference>
<feature type="transmembrane region" description="Helical" evidence="7">
    <location>
        <begin position="408"/>
        <end position="429"/>
    </location>
</feature>
<dbReference type="Proteomes" id="UP000289437">
    <property type="component" value="Unassembled WGS sequence"/>
</dbReference>
<dbReference type="AlphaFoldDB" id="A0A4Q0ST74"/>
<dbReference type="EMBL" id="RDSM01000005">
    <property type="protein sequence ID" value="RXH54115.1"/>
    <property type="molecule type" value="Genomic_DNA"/>
</dbReference>
<comment type="similarity">
    <text evidence="6">Belongs to the ABC-4 integral membrane protein family.</text>
</comment>
<comment type="subcellular location">
    <subcellularLocation>
        <location evidence="1">Cell membrane</location>
        <topology evidence="1">Multi-pass membrane protein</topology>
    </subcellularLocation>
</comment>
<dbReference type="PANTHER" id="PTHR30572:SF4">
    <property type="entry name" value="ABC TRANSPORTER PERMEASE YTRF"/>
    <property type="match status" value="1"/>
</dbReference>
<feature type="transmembrane region" description="Helical" evidence="7">
    <location>
        <begin position="94"/>
        <end position="121"/>
    </location>
</feature>
<feature type="transmembrane region" description="Helical" evidence="7">
    <location>
        <begin position="820"/>
        <end position="839"/>
    </location>
</feature>
<proteinExistence type="inferred from homology"/>
<feature type="transmembrane region" description="Helical" evidence="7">
    <location>
        <begin position="760"/>
        <end position="783"/>
    </location>
</feature>
<dbReference type="Pfam" id="PF12704">
    <property type="entry name" value="MacB_PCD"/>
    <property type="match status" value="2"/>
</dbReference>
<organism evidence="10 11">
    <name type="scientific">Granulicella sibirica</name>
    <dbReference type="NCBI Taxonomy" id="2479048"/>
    <lineage>
        <taxon>Bacteria</taxon>
        <taxon>Pseudomonadati</taxon>
        <taxon>Acidobacteriota</taxon>
        <taxon>Terriglobia</taxon>
        <taxon>Terriglobales</taxon>
        <taxon>Acidobacteriaceae</taxon>
        <taxon>Granulicella</taxon>
    </lineage>
</organism>
<reference evidence="10 11" key="1">
    <citation type="submission" date="2018-11" db="EMBL/GenBank/DDBJ databases">
        <authorList>
            <person name="Mardanov A.V."/>
            <person name="Ravin N.V."/>
            <person name="Dedysh S.N."/>
        </authorList>
    </citation>
    <scope>NUCLEOTIDE SEQUENCE [LARGE SCALE GENOMIC DNA]</scope>
    <source>
        <strain evidence="10 11">AF10</strain>
    </source>
</reference>
<dbReference type="InterPro" id="IPR025857">
    <property type="entry name" value="MacB_PCD"/>
</dbReference>
<keyword evidence="11" id="KW-1185">Reference proteome</keyword>
<keyword evidence="4 7" id="KW-1133">Transmembrane helix</keyword>
<feature type="domain" description="MacB-like periplasmic core" evidence="9">
    <location>
        <begin position="95"/>
        <end position="318"/>
    </location>
</feature>